<dbReference type="GO" id="GO:0008270">
    <property type="term" value="F:zinc ion binding"/>
    <property type="evidence" value="ECO:0007669"/>
    <property type="project" value="InterPro"/>
</dbReference>
<dbReference type="GO" id="GO:0003677">
    <property type="term" value="F:DNA binding"/>
    <property type="evidence" value="ECO:0007669"/>
    <property type="project" value="InterPro"/>
</dbReference>
<comment type="similarity">
    <text evidence="1">Belongs to the ros/MucR family.</text>
</comment>
<protein>
    <submittedName>
        <fullName evidence="3">Transcriptional regulatory protein ros</fullName>
    </submittedName>
</protein>
<dbReference type="Pfam" id="PF05443">
    <property type="entry name" value="ROS_MUCR"/>
    <property type="match status" value="1"/>
</dbReference>
<reference evidence="3" key="2">
    <citation type="submission" date="2021-08" db="EMBL/GenBank/DDBJ databases">
        <authorList>
            <person name="Tani A."/>
            <person name="Ola A."/>
            <person name="Ogura Y."/>
            <person name="Katsura K."/>
            <person name="Hayashi T."/>
        </authorList>
    </citation>
    <scope>NUCLEOTIDE SEQUENCE</scope>
    <source>
        <strain evidence="3">DSM 16372</strain>
    </source>
</reference>
<dbReference type="RefSeq" id="WP_238230556.1">
    <property type="nucleotide sequence ID" value="NZ_BPQO01000016.1"/>
</dbReference>
<dbReference type="EMBL" id="BPQO01000016">
    <property type="protein sequence ID" value="GJD90218.1"/>
    <property type="molecule type" value="Genomic_DNA"/>
</dbReference>
<evidence type="ECO:0000313" key="4">
    <source>
        <dbReference type="Proteomes" id="UP001055247"/>
    </source>
</evidence>
<evidence type="ECO:0000256" key="1">
    <source>
        <dbReference type="ARBA" id="ARBA00007031"/>
    </source>
</evidence>
<dbReference type="Gene3D" id="1.10.10.1550">
    <property type="entry name" value="ROS/MUCR transcriptional regulator protein"/>
    <property type="match status" value="1"/>
</dbReference>
<proteinExistence type="inferred from homology"/>
<evidence type="ECO:0000313" key="3">
    <source>
        <dbReference type="EMBL" id="GJD90218.1"/>
    </source>
</evidence>
<dbReference type="AlphaFoldDB" id="A0AAV4ZPP4"/>
<sequence length="161" mass="16864">MAEEASDLRSNLVESAVDIVSAYVSNNSVPAAELGGLIAGVHAALLRLSGAAPAAAEVEAPVEKPSPAQIRKSVTDEGLISFIDGKTYKTLKRHLTTHGLDPRAYRQRYGLPDDYPMVAPAYAAQRSALAKQIGLGRPGALAERAKPAEAPAAPAGRRRKG</sequence>
<organism evidence="3 4">
    <name type="scientific">Methylobacterium hispanicum</name>
    <dbReference type="NCBI Taxonomy" id="270350"/>
    <lineage>
        <taxon>Bacteria</taxon>
        <taxon>Pseudomonadati</taxon>
        <taxon>Pseudomonadota</taxon>
        <taxon>Alphaproteobacteria</taxon>
        <taxon>Hyphomicrobiales</taxon>
        <taxon>Methylobacteriaceae</taxon>
        <taxon>Methylobacterium</taxon>
    </lineage>
</organism>
<dbReference type="InterPro" id="IPR041920">
    <property type="entry name" value="ROS/MUCR_sf"/>
</dbReference>
<name>A0AAV4ZPP4_9HYPH</name>
<evidence type="ECO:0000256" key="2">
    <source>
        <dbReference type="SAM" id="MobiDB-lite"/>
    </source>
</evidence>
<dbReference type="GO" id="GO:0006355">
    <property type="term" value="P:regulation of DNA-templated transcription"/>
    <property type="evidence" value="ECO:0007669"/>
    <property type="project" value="InterPro"/>
</dbReference>
<reference evidence="3" key="1">
    <citation type="journal article" date="2016" name="Front. Microbiol.">
        <title>Genome Sequence of the Piezophilic, Mesophilic Sulfate-Reducing Bacterium Desulfovibrio indicus J2T.</title>
        <authorList>
            <person name="Cao J."/>
            <person name="Maignien L."/>
            <person name="Shao Z."/>
            <person name="Alain K."/>
            <person name="Jebbar M."/>
        </authorList>
    </citation>
    <scope>NUCLEOTIDE SEQUENCE</scope>
    <source>
        <strain evidence="3">DSM 16372</strain>
    </source>
</reference>
<dbReference type="Proteomes" id="UP001055247">
    <property type="component" value="Unassembled WGS sequence"/>
</dbReference>
<comment type="caution">
    <text evidence="3">The sequence shown here is derived from an EMBL/GenBank/DDBJ whole genome shotgun (WGS) entry which is preliminary data.</text>
</comment>
<dbReference type="InterPro" id="IPR008807">
    <property type="entry name" value="ROS_MUCR"/>
</dbReference>
<accession>A0AAV4ZPP4</accession>
<feature type="region of interest" description="Disordered" evidence="2">
    <location>
        <begin position="138"/>
        <end position="161"/>
    </location>
</feature>
<keyword evidence="4" id="KW-1185">Reference proteome</keyword>
<gene>
    <name evidence="3" type="primary">ros_5</name>
    <name evidence="3" type="ORF">BHAOGJBA_3753</name>
</gene>